<feature type="compositionally biased region" description="Low complexity" evidence="1">
    <location>
        <begin position="12"/>
        <end position="21"/>
    </location>
</feature>
<dbReference type="AlphaFoldDB" id="A0AAE0Z001"/>
<name>A0AAE0Z001_9GAST</name>
<sequence>MSEEESVRREQSSVASESSVKSNEETLVFMDNEESCVSSQGDEESCLTSQCDVQFSQPQCQCHDACVCECERSMNPENQSDGTESNGELELSPAAAATSLAVPGEDISWQNYLVYVMLVYCFLFIRYEI</sequence>
<gene>
    <name evidence="2" type="ORF">RRG08_029414</name>
</gene>
<protein>
    <submittedName>
        <fullName evidence="2">Uncharacterized protein</fullName>
    </submittedName>
</protein>
<feature type="compositionally biased region" description="Basic and acidic residues" evidence="1">
    <location>
        <begin position="1"/>
        <end position="11"/>
    </location>
</feature>
<reference evidence="2" key="1">
    <citation type="journal article" date="2023" name="G3 (Bethesda)">
        <title>A reference genome for the long-term kleptoplast-retaining sea slug Elysia crispata morphotype clarki.</title>
        <authorList>
            <person name="Eastman K.E."/>
            <person name="Pendleton A.L."/>
            <person name="Shaikh M.A."/>
            <person name="Suttiyut T."/>
            <person name="Ogas R."/>
            <person name="Tomko P."/>
            <person name="Gavelis G."/>
            <person name="Widhalm J.R."/>
            <person name="Wisecaver J.H."/>
        </authorList>
    </citation>
    <scope>NUCLEOTIDE SEQUENCE</scope>
    <source>
        <strain evidence="2">ECLA1</strain>
    </source>
</reference>
<feature type="region of interest" description="Disordered" evidence="1">
    <location>
        <begin position="1"/>
        <end position="26"/>
    </location>
</feature>
<accession>A0AAE0Z001</accession>
<dbReference type="EMBL" id="JAWDGP010004990">
    <property type="protein sequence ID" value="KAK3760384.1"/>
    <property type="molecule type" value="Genomic_DNA"/>
</dbReference>
<comment type="caution">
    <text evidence="2">The sequence shown here is derived from an EMBL/GenBank/DDBJ whole genome shotgun (WGS) entry which is preliminary data.</text>
</comment>
<evidence type="ECO:0000313" key="3">
    <source>
        <dbReference type="Proteomes" id="UP001283361"/>
    </source>
</evidence>
<organism evidence="2 3">
    <name type="scientific">Elysia crispata</name>
    <name type="common">lettuce slug</name>
    <dbReference type="NCBI Taxonomy" id="231223"/>
    <lineage>
        <taxon>Eukaryota</taxon>
        <taxon>Metazoa</taxon>
        <taxon>Spiralia</taxon>
        <taxon>Lophotrochozoa</taxon>
        <taxon>Mollusca</taxon>
        <taxon>Gastropoda</taxon>
        <taxon>Heterobranchia</taxon>
        <taxon>Euthyneura</taxon>
        <taxon>Panpulmonata</taxon>
        <taxon>Sacoglossa</taxon>
        <taxon>Placobranchoidea</taxon>
        <taxon>Plakobranchidae</taxon>
        <taxon>Elysia</taxon>
    </lineage>
</organism>
<evidence type="ECO:0000313" key="2">
    <source>
        <dbReference type="EMBL" id="KAK3760384.1"/>
    </source>
</evidence>
<dbReference type="Proteomes" id="UP001283361">
    <property type="component" value="Unassembled WGS sequence"/>
</dbReference>
<proteinExistence type="predicted"/>
<evidence type="ECO:0000256" key="1">
    <source>
        <dbReference type="SAM" id="MobiDB-lite"/>
    </source>
</evidence>
<keyword evidence="3" id="KW-1185">Reference proteome</keyword>